<dbReference type="HOGENOM" id="CLU_041004_0_0_10"/>
<organism evidence="1 2">
    <name type="scientific">Barnesiella intestinihominis YIT 11860</name>
    <dbReference type="NCBI Taxonomy" id="742726"/>
    <lineage>
        <taxon>Bacteria</taxon>
        <taxon>Pseudomonadati</taxon>
        <taxon>Bacteroidota</taxon>
        <taxon>Bacteroidia</taxon>
        <taxon>Bacteroidales</taxon>
        <taxon>Barnesiellaceae</taxon>
        <taxon>Barnesiella</taxon>
    </lineage>
</organism>
<dbReference type="OrthoDB" id="1110209at2"/>
<dbReference type="GeneID" id="77848572"/>
<keyword evidence="2" id="KW-1185">Reference proteome</keyword>
<dbReference type="PROSITE" id="PS51257">
    <property type="entry name" value="PROKAR_LIPOPROTEIN"/>
    <property type="match status" value="1"/>
</dbReference>
<name>K0XLW1_9BACT</name>
<dbReference type="InterPro" id="IPR025366">
    <property type="entry name" value="DUF4270"/>
</dbReference>
<dbReference type="Pfam" id="PF14092">
    <property type="entry name" value="DUF4270"/>
    <property type="match status" value="1"/>
</dbReference>
<dbReference type="eggNOG" id="ENOG502ZCA6">
    <property type="taxonomic scope" value="Bacteria"/>
</dbReference>
<dbReference type="STRING" id="742726.HMPREF9448_01293"/>
<sequence>MKIFRFLPIAFAIVLGLSSCGDENSAIGSSIVDTNIEIVVDSSFQELITVESVPNDSVVGRTITQLIGRISIPGYGRLETDFLTQFMPAANFDTVGVNKLDSLILYLSYNTESFTGDSLAPMQLSVYPLDKRLESPVYSGIDPAEYYNAQAAPVALTSYNASFLGLPDSLIELGYKMIRVKLPDEMADRFYQKYKEDPTVFSSPSRFTQYFPGFYVKTSYGSGCVVNVQNTVMNLHYTKTTVINDKDSTYNSTQTLMAVTPEITTGNHIKLEIDAEIKNEISSGKVYLQAPAGLNVLIHFPTRKIIETFEDAVGGSGSASTVQGLVNSLTLRIPVKTVSSNYNLDPPQFLLFIRKSELQEFFEKKKLPDNVNTFYAKYDSDAHVYNFTGLRTFINNIIEKKRTGTEITDADEEIVLVPVSVYSETVSSGGSYYYYSYNEKEVVTDVVPYISAPSLALVDVDNIKLRLTYSKQDMK</sequence>
<comment type="caution">
    <text evidence="1">The sequence shown here is derived from an EMBL/GenBank/DDBJ whole genome shotgun (WGS) entry which is preliminary data.</text>
</comment>
<protein>
    <recommendedName>
        <fullName evidence="3">DUF4270 domain-containing protein</fullName>
    </recommendedName>
</protein>
<accession>K0XLW1</accession>
<gene>
    <name evidence="1" type="ORF">HMPREF9448_01293</name>
</gene>
<dbReference type="Proteomes" id="UP000006044">
    <property type="component" value="Unassembled WGS sequence"/>
</dbReference>
<evidence type="ECO:0000313" key="2">
    <source>
        <dbReference type="Proteomes" id="UP000006044"/>
    </source>
</evidence>
<dbReference type="RefSeq" id="WP_008861758.1">
    <property type="nucleotide sequence ID" value="NZ_JH815204.1"/>
</dbReference>
<proteinExistence type="predicted"/>
<reference evidence="1 2" key="1">
    <citation type="submission" date="2012-08" db="EMBL/GenBank/DDBJ databases">
        <title>The Genome Sequence of Barnesiella intestinihominis YIT 11860.</title>
        <authorList>
            <consortium name="The Broad Institute Genome Sequencing Platform"/>
            <person name="Earl A."/>
            <person name="Ward D."/>
            <person name="Feldgarden M."/>
            <person name="Gevers D."/>
            <person name="Morotomi M."/>
            <person name="Walker B."/>
            <person name="Young S.K."/>
            <person name="Zeng Q."/>
            <person name="Gargeya S."/>
            <person name="Fitzgerald M."/>
            <person name="Haas B."/>
            <person name="Abouelleil A."/>
            <person name="Alvarado L."/>
            <person name="Arachchi H.M."/>
            <person name="Berlin A.M."/>
            <person name="Chapman S.B."/>
            <person name="Goldberg J."/>
            <person name="Griggs A."/>
            <person name="Gujja S."/>
            <person name="Hansen M."/>
            <person name="Howarth C."/>
            <person name="Imamovic A."/>
            <person name="Larimer J."/>
            <person name="McCowen C."/>
            <person name="Montmayeur A."/>
            <person name="Murphy C."/>
            <person name="Neiman D."/>
            <person name="Pearson M."/>
            <person name="Priest M."/>
            <person name="Roberts A."/>
            <person name="Saif S."/>
            <person name="Shea T."/>
            <person name="Sisk P."/>
            <person name="Sykes S."/>
            <person name="Wortman J."/>
            <person name="Nusbaum C."/>
            <person name="Birren B."/>
        </authorList>
    </citation>
    <scope>NUCLEOTIDE SEQUENCE [LARGE SCALE GENOMIC DNA]</scope>
    <source>
        <strain evidence="1 2">YIT 11860</strain>
    </source>
</reference>
<dbReference type="EMBL" id="ADLE01000008">
    <property type="protein sequence ID" value="EJZ64810.1"/>
    <property type="molecule type" value="Genomic_DNA"/>
</dbReference>
<dbReference type="AlphaFoldDB" id="K0XLW1"/>
<evidence type="ECO:0008006" key="3">
    <source>
        <dbReference type="Google" id="ProtNLM"/>
    </source>
</evidence>
<evidence type="ECO:0000313" key="1">
    <source>
        <dbReference type="EMBL" id="EJZ64810.1"/>
    </source>
</evidence>